<feature type="domain" description="Integrase zinc-binding" evidence="1">
    <location>
        <begin position="3"/>
        <end position="27"/>
    </location>
</feature>
<proteinExistence type="predicted"/>
<sequence>MAYFWPQMKKKVQMCVKTCHVCQQVKKESQANEAKLLNAMEVLHNLQRREAEYVLWDKLDRGRDAPPKQHYLVKWKGLSELSDLGVSERARAIRRPCGSLSRGASPNGLVVLYNKHHVVISTEVNRAKTLAL</sequence>
<evidence type="ECO:0000259" key="1">
    <source>
        <dbReference type="Pfam" id="PF17921"/>
    </source>
</evidence>
<dbReference type="AlphaFoldDB" id="A0AA88SEI5"/>
<organism evidence="2 3">
    <name type="scientific">Escallonia rubra</name>
    <dbReference type="NCBI Taxonomy" id="112253"/>
    <lineage>
        <taxon>Eukaryota</taxon>
        <taxon>Viridiplantae</taxon>
        <taxon>Streptophyta</taxon>
        <taxon>Embryophyta</taxon>
        <taxon>Tracheophyta</taxon>
        <taxon>Spermatophyta</taxon>
        <taxon>Magnoliopsida</taxon>
        <taxon>eudicotyledons</taxon>
        <taxon>Gunneridae</taxon>
        <taxon>Pentapetalae</taxon>
        <taxon>asterids</taxon>
        <taxon>campanulids</taxon>
        <taxon>Escalloniales</taxon>
        <taxon>Escalloniaceae</taxon>
        <taxon>Escallonia</taxon>
    </lineage>
</organism>
<accession>A0AA88SEI5</accession>
<dbReference type="Proteomes" id="UP001187471">
    <property type="component" value="Unassembled WGS sequence"/>
</dbReference>
<dbReference type="EMBL" id="JAVXUO010000913">
    <property type="protein sequence ID" value="KAK2988090.1"/>
    <property type="molecule type" value="Genomic_DNA"/>
</dbReference>
<comment type="caution">
    <text evidence="2">The sequence shown here is derived from an EMBL/GenBank/DDBJ whole genome shotgun (WGS) entry which is preliminary data.</text>
</comment>
<name>A0AA88SEI5_9ASTE</name>
<evidence type="ECO:0000313" key="3">
    <source>
        <dbReference type="Proteomes" id="UP001187471"/>
    </source>
</evidence>
<dbReference type="InterPro" id="IPR041588">
    <property type="entry name" value="Integrase_H2C2"/>
</dbReference>
<keyword evidence="3" id="KW-1185">Reference proteome</keyword>
<evidence type="ECO:0000313" key="2">
    <source>
        <dbReference type="EMBL" id="KAK2988090.1"/>
    </source>
</evidence>
<dbReference type="Pfam" id="PF17921">
    <property type="entry name" value="Integrase_H2C2"/>
    <property type="match status" value="1"/>
</dbReference>
<gene>
    <name evidence="2" type="ORF">RJ640_023839</name>
</gene>
<reference evidence="2" key="1">
    <citation type="submission" date="2022-12" db="EMBL/GenBank/DDBJ databases">
        <title>Draft genome assemblies for two species of Escallonia (Escalloniales).</title>
        <authorList>
            <person name="Chanderbali A."/>
            <person name="Dervinis C."/>
            <person name="Anghel I."/>
            <person name="Soltis D."/>
            <person name="Soltis P."/>
            <person name="Zapata F."/>
        </authorList>
    </citation>
    <scope>NUCLEOTIDE SEQUENCE</scope>
    <source>
        <strain evidence="2">UCBG92.1500</strain>
        <tissue evidence="2">Leaf</tissue>
    </source>
</reference>
<protein>
    <recommendedName>
        <fullName evidence="1">Integrase zinc-binding domain-containing protein</fullName>
    </recommendedName>
</protein>